<accession>X0UMI4</accession>
<evidence type="ECO:0000259" key="1">
    <source>
        <dbReference type="Pfam" id="PF00149"/>
    </source>
</evidence>
<feature type="non-terminal residue" evidence="2">
    <location>
        <position position="1"/>
    </location>
</feature>
<sequence length="263" mass="29521">EIQQPDAIIQLGDFAVPAEKNRALVNRFNTAHSRTLHVLGNHDIDGGYTTEQVLDFWEMKARYYSQDLGGVRLIVLDGNEMPAKLTEKYPAHIGPQQLEWLRGELQSHESPIVVFSHQPLAGAWPIDNAEEVRRVLSTASSQVVLALNGHSHIDDLVRVDNVNYLHVNSASYVWVGKSFGHPSYSKEILSAYPRLAFACPYRDALFTTLTLEPDSGDITIQERKSEWVGESPAQLGRDKHPNLINGEQIAPRIRSRRIARVAQ</sequence>
<proteinExistence type="predicted"/>
<dbReference type="AlphaFoldDB" id="X0UMI4"/>
<comment type="caution">
    <text evidence="2">The sequence shown here is derived from an EMBL/GenBank/DDBJ whole genome shotgun (WGS) entry which is preliminary data.</text>
</comment>
<reference evidence="2" key="1">
    <citation type="journal article" date="2014" name="Front. Microbiol.">
        <title>High frequency of phylogenetically diverse reductive dehalogenase-homologous genes in deep subseafloor sedimentary metagenomes.</title>
        <authorList>
            <person name="Kawai M."/>
            <person name="Futagami T."/>
            <person name="Toyoda A."/>
            <person name="Takaki Y."/>
            <person name="Nishi S."/>
            <person name="Hori S."/>
            <person name="Arai W."/>
            <person name="Tsubouchi T."/>
            <person name="Morono Y."/>
            <person name="Uchiyama I."/>
            <person name="Ito T."/>
            <person name="Fujiyama A."/>
            <person name="Inagaki F."/>
            <person name="Takami H."/>
        </authorList>
    </citation>
    <scope>NUCLEOTIDE SEQUENCE</scope>
    <source>
        <strain evidence="2">Expedition CK06-06</strain>
    </source>
</reference>
<dbReference type="InterPro" id="IPR004843">
    <property type="entry name" value="Calcineurin-like_PHP"/>
</dbReference>
<dbReference type="GO" id="GO:0016787">
    <property type="term" value="F:hydrolase activity"/>
    <property type="evidence" value="ECO:0007669"/>
    <property type="project" value="InterPro"/>
</dbReference>
<dbReference type="PANTHER" id="PTHR43143:SF1">
    <property type="entry name" value="SERINE_THREONINE-PROTEIN PHOSPHATASE CPPED1"/>
    <property type="match status" value="1"/>
</dbReference>
<dbReference type="SUPFAM" id="SSF56300">
    <property type="entry name" value="Metallo-dependent phosphatases"/>
    <property type="match status" value="1"/>
</dbReference>
<dbReference type="InterPro" id="IPR051918">
    <property type="entry name" value="STPP_CPPED1"/>
</dbReference>
<dbReference type="PANTHER" id="PTHR43143">
    <property type="entry name" value="METALLOPHOSPHOESTERASE, CALCINEURIN SUPERFAMILY"/>
    <property type="match status" value="1"/>
</dbReference>
<dbReference type="InterPro" id="IPR029052">
    <property type="entry name" value="Metallo-depent_PP-like"/>
</dbReference>
<organism evidence="2">
    <name type="scientific">marine sediment metagenome</name>
    <dbReference type="NCBI Taxonomy" id="412755"/>
    <lineage>
        <taxon>unclassified sequences</taxon>
        <taxon>metagenomes</taxon>
        <taxon>ecological metagenomes</taxon>
    </lineage>
</organism>
<name>X0UMI4_9ZZZZ</name>
<evidence type="ECO:0000313" key="2">
    <source>
        <dbReference type="EMBL" id="GAG00497.1"/>
    </source>
</evidence>
<protein>
    <recommendedName>
        <fullName evidence="1">Calcineurin-like phosphoesterase domain-containing protein</fullName>
    </recommendedName>
</protein>
<dbReference type="Pfam" id="PF00149">
    <property type="entry name" value="Metallophos"/>
    <property type="match status" value="1"/>
</dbReference>
<gene>
    <name evidence="2" type="ORF">S01H1_41587</name>
</gene>
<dbReference type="EMBL" id="BARS01026385">
    <property type="protein sequence ID" value="GAG00497.1"/>
    <property type="molecule type" value="Genomic_DNA"/>
</dbReference>
<dbReference type="Gene3D" id="3.60.21.10">
    <property type="match status" value="1"/>
</dbReference>
<feature type="domain" description="Calcineurin-like phosphoesterase" evidence="1">
    <location>
        <begin position="3"/>
        <end position="153"/>
    </location>
</feature>